<proteinExistence type="predicted"/>
<name>A0ABD1YDD0_9MARC</name>
<gene>
    <name evidence="2" type="ORF">R1flu_008659</name>
</gene>
<organism evidence="2 3">
    <name type="scientific">Riccia fluitans</name>
    <dbReference type="NCBI Taxonomy" id="41844"/>
    <lineage>
        <taxon>Eukaryota</taxon>
        <taxon>Viridiplantae</taxon>
        <taxon>Streptophyta</taxon>
        <taxon>Embryophyta</taxon>
        <taxon>Marchantiophyta</taxon>
        <taxon>Marchantiopsida</taxon>
        <taxon>Marchantiidae</taxon>
        <taxon>Marchantiales</taxon>
        <taxon>Ricciaceae</taxon>
        <taxon>Riccia</taxon>
    </lineage>
</organism>
<feature type="region of interest" description="Disordered" evidence="1">
    <location>
        <begin position="1"/>
        <end position="21"/>
    </location>
</feature>
<dbReference type="EMBL" id="JBHFFA010000005">
    <property type="protein sequence ID" value="KAL2624414.1"/>
    <property type="molecule type" value="Genomic_DNA"/>
</dbReference>
<comment type="caution">
    <text evidence="2">The sequence shown here is derived from an EMBL/GenBank/DDBJ whole genome shotgun (WGS) entry which is preliminary data.</text>
</comment>
<evidence type="ECO:0000313" key="3">
    <source>
        <dbReference type="Proteomes" id="UP001605036"/>
    </source>
</evidence>
<sequence>MAATAHRALARSPAHPAHKAVARRAPCPTAVAAMPYGRPPHKVIIPVLFLQQAFNIRVPTGYGGIVVV</sequence>
<dbReference type="Proteomes" id="UP001605036">
    <property type="component" value="Unassembled WGS sequence"/>
</dbReference>
<reference evidence="2 3" key="1">
    <citation type="submission" date="2024-09" db="EMBL/GenBank/DDBJ databases">
        <title>Chromosome-scale assembly of Riccia fluitans.</title>
        <authorList>
            <person name="Paukszto L."/>
            <person name="Sawicki J."/>
            <person name="Karawczyk K."/>
            <person name="Piernik-Szablinska J."/>
            <person name="Szczecinska M."/>
            <person name="Mazdziarz M."/>
        </authorList>
    </citation>
    <scope>NUCLEOTIDE SEQUENCE [LARGE SCALE GENOMIC DNA]</scope>
    <source>
        <strain evidence="2">Rf_01</strain>
        <tissue evidence="2">Aerial parts of the thallus</tissue>
    </source>
</reference>
<dbReference type="AlphaFoldDB" id="A0ABD1YDD0"/>
<keyword evidence="3" id="KW-1185">Reference proteome</keyword>
<protein>
    <submittedName>
        <fullName evidence="2">Uncharacterized protein</fullName>
    </submittedName>
</protein>
<evidence type="ECO:0000313" key="2">
    <source>
        <dbReference type="EMBL" id="KAL2624414.1"/>
    </source>
</evidence>
<accession>A0ABD1YDD0</accession>
<evidence type="ECO:0000256" key="1">
    <source>
        <dbReference type="SAM" id="MobiDB-lite"/>
    </source>
</evidence>